<dbReference type="SUPFAM" id="SSF54211">
    <property type="entry name" value="Ribosomal protein S5 domain 2-like"/>
    <property type="match status" value="1"/>
</dbReference>
<accession>A0AA35CLV2</accession>
<dbReference type="InterPro" id="IPR008269">
    <property type="entry name" value="Lon_proteolytic"/>
</dbReference>
<keyword evidence="7 9" id="KW-0067">ATP-binding</keyword>
<comment type="similarity">
    <text evidence="9 10 13 14">Belongs to the peptidase S16 family.</text>
</comment>
<keyword evidence="4 9" id="KW-0547">Nucleotide-binding</keyword>
<dbReference type="InterPro" id="IPR003111">
    <property type="entry name" value="Lon_prtase_N"/>
</dbReference>
<dbReference type="PROSITE" id="PS01046">
    <property type="entry name" value="LON_SER"/>
    <property type="match status" value="1"/>
</dbReference>
<dbReference type="HAMAP" id="MF_01973">
    <property type="entry name" value="lon_bact"/>
    <property type="match status" value="1"/>
</dbReference>
<dbReference type="KEGG" id="cmic:caldi_26120"/>
<feature type="domain" description="Lon N-terminal" evidence="17">
    <location>
        <begin position="12"/>
        <end position="205"/>
    </location>
</feature>
<dbReference type="PIRSF" id="PIRSF001174">
    <property type="entry name" value="Lon_proteas"/>
    <property type="match status" value="1"/>
</dbReference>
<keyword evidence="5 9" id="KW-0378">Hydrolase</keyword>
<dbReference type="GO" id="GO:0034605">
    <property type="term" value="P:cellular response to heat"/>
    <property type="evidence" value="ECO:0007669"/>
    <property type="project" value="UniProtKB-UniRule"/>
</dbReference>
<dbReference type="GO" id="GO:0004252">
    <property type="term" value="F:serine-type endopeptidase activity"/>
    <property type="evidence" value="ECO:0007669"/>
    <property type="project" value="UniProtKB-UniRule"/>
</dbReference>
<dbReference type="SMART" id="SM00382">
    <property type="entry name" value="AAA"/>
    <property type="match status" value="1"/>
</dbReference>
<keyword evidence="6 9" id="KW-0720">Serine protease</keyword>
<keyword evidence="8 9" id="KW-0346">Stress response</keyword>
<name>A0AA35CLV2_9FIRM</name>
<dbReference type="SUPFAM" id="SSF52540">
    <property type="entry name" value="P-loop containing nucleoside triphosphate hydrolases"/>
    <property type="match status" value="1"/>
</dbReference>
<gene>
    <name evidence="9 18" type="primary">lon</name>
    <name evidence="18" type="ORF">caldi_26120</name>
</gene>
<evidence type="ECO:0000256" key="2">
    <source>
        <dbReference type="ARBA" id="ARBA00022490"/>
    </source>
</evidence>
<evidence type="ECO:0000256" key="13">
    <source>
        <dbReference type="PROSITE-ProRule" id="PRU01122"/>
    </source>
</evidence>
<feature type="binding site" evidence="9 12">
    <location>
        <begin position="357"/>
        <end position="364"/>
    </location>
    <ligand>
        <name>ATP</name>
        <dbReference type="ChEBI" id="CHEBI:30616"/>
    </ligand>
</feature>
<dbReference type="InterPro" id="IPR003593">
    <property type="entry name" value="AAA+_ATPase"/>
</dbReference>
<dbReference type="FunFam" id="1.20.5.5270:FF:000002">
    <property type="entry name" value="Lon protease homolog"/>
    <property type="match status" value="1"/>
</dbReference>
<dbReference type="InterPro" id="IPR003959">
    <property type="entry name" value="ATPase_AAA_core"/>
</dbReference>
<evidence type="ECO:0000259" key="17">
    <source>
        <dbReference type="PROSITE" id="PS51787"/>
    </source>
</evidence>
<evidence type="ECO:0000256" key="11">
    <source>
        <dbReference type="PIRSR" id="PIRSR001174-1"/>
    </source>
</evidence>
<dbReference type="InterPro" id="IPR008268">
    <property type="entry name" value="Peptidase_S16_AS"/>
</dbReference>
<dbReference type="GO" id="GO:0004176">
    <property type="term" value="F:ATP-dependent peptidase activity"/>
    <property type="evidence" value="ECO:0007669"/>
    <property type="project" value="UniProtKB-UniRule"/>
</dbReference>
<dbReference type="EC" id="3.4.21.53" evidence="9 10"/>
<comment type="catalytic activity">
    <reaction evidence="9 10 13">
        <text>Hydrolysis of proteins in presence of ATP.</text>
        <dbReference type="EC" id="3.4.21.53"/>
    </reaction>
</comment>
<dbReference type="Proteomes" id="UP001163687">
    <property type="component" value="Chromosome"/>
</dbReference>
<evidence type="ECO:0000256" key="6">
    <source>
        <dbReference type="ARBA" id="ARBA00022825"/>
    </source>
</evidence>
<comment type="induction">
    <text evidence="9">By heat shock.</text>
</comment>
<dbReference type="InterPro" id="IPR027065">
    <property type="entry name" value="Lon_Prtase"/>
</dbReference>
<dbReference type="Gene3D" id="3.30.230.10">
    <property type="match status" value="1"/>
</dbReference>
<dbReference type="GO" id="GO:0005524">
    <property type="term" value="F:ATP binding"/>
    <property type="evidence" value="ECO:0007669"/>
    <property type="project" value="UniProtKB-UniRule"/>
</dbReference>
<evidence type="ECO:0000256" key="3">
    <source>
        <dbReference type="ARBA" id="ARBA00022670"/>
    </source>
</evidence>
<dbReference type="InterPro" id="IPR027543">
    <property type="entry name" value="Lon_bac"/>
</dbReference>
<evidence type="ECO:0000313" key="19">
    <source>
        <dbReference type="Proteomes" id="UP001163687"/>
    </source>
</evidence>
<evidence type="ECO:0000256" key="4">
    <source>
        <dbReference type="ARBA" id="ARBA00022741"/>
    </source>
</evidence>
<dbReference type="InterPro" id="IPR020568">
    <property type="entry name" value="Ribosomal_Su5_D2-typ_SF"/>
</dbReference>
<dbReference type="CDD" id="cd19500">
    <property type="entry name" value="RecA-like_Lon"/>
    <property type="match status" value="1"/>
</dbReference>
<sequence>MAAERKPAVREWPLLPLRGQVVFPEMIVPLEVGREKSLKALEEALGRDKRMVLAMQKDTRTDDPTPDEIHRVGTLVEIKQVVKVPGGTMKVVFEGLSRCRVRRYVQESPHFRVEAEEVAEVADPSPEAEALMRAVVGQFEQWVKRSKKAPPEALATVMTITHPGRLADTVAANLPLKVEDRQAVLEAFRVIDRLDLVSEILARENELLDIESRIQSRVRKQMERTQKEYYLREQLKAIQKELGERDDRASEVEEFRKKIAELNLPREIEEKALREVDRLEKMPPMAAESVVVRSYLEWITGLPWNTTTEDRVDLDEAQRILDEDHYGLEKVKERILEHLAVRKLKDKTKGPILCLVGPPGVGKTSLGRSVARALGRKFVRVSLGGVRDEAEIRGHRRTYVGALPGRIIQGMRNAGSKNPVFLLDEIDKLSSDFRGDPASALLEVLDPEQNSQFSDHYIEVPFDLSNVLFITTANVTWTIPRPLLDRMEVITISGYTEEEKVEIARRHLLPKQRQEHGLREDQLDVSENAIRAIIREYTREAGVRNLERRLADLCRKAARQIVQGREGSVRVTQQNLHTFLGAPRYRWGHMEEKDQVGVATGLVVTETGGDTAPVEVTVMKGKGNLLLTGRLGEVMRESAQAGFSYIRSRARELGVDEDFHTRYDIHIHVPEGAIPKDGPSAGITMATAVVSALTGRPVRRDIAMTGEITLRGRVLPVGGVKEKVLAAHRAGILNVILPRDNEKDLEEVPPTIRRKLNLVLVDHMDDVLRHALGDKPEESETVNVTPPVPPGGAEVPLEQPGQLPT</sequence>
<feature type="domain" description="Lon proteolytic" evidence="16">
    <location>
        <begin position="593"/>
        <end position="774"/>
    </location>
</feature>
<evidence type="ECO:0000256" key="12">
    <source>
        <dbReference type="PIRSR" id="PIRSR001174-2"/>
    </source>
</evidence>
<feature type="active site" evidence="9 11">
    <location>
        <position position="723"/>
    </location>
</feature>
<dbReference type="GO" id="GO:0006515">
    <property type="term" value="P:protein quality control for misfolded or incompletely synthesized proteins"/>
    <property type="evidence" value="ECO:0007669"/>
    <property type="project" value="UniProtKB-UniRule"/>
</dbReference>
<comment type="subunit">
    <text evidence="9 10">Homohexamer. Organized in a ring with a central cavity.</text>
</comment>
<feature type="region of interest" description="Disordered" evidence="15">
    <location>
        <begin position="772"/>
        <end position="805"/>
    </location>
</feature>
<evidence type="ECO:0000256" key="8">
    <source>
        <dbReference type="ARBA" id="ARBA00023016"/>
    </source>
</evidence>
<dbReference type="GO" id="GO:0016887">
    <property type="term" value="F:ATP hydrolysis activity"/>
    <property type="evidence" value="ECO:0007669"/>
    <property type="project" value="UniProtKB-UniRule"/>
</dbReference>
<dbReference type="RefSeq" id="WP_264842166.1">
    <property type="nucleotide sequence ID" value="NZ_AP025628.1"/>
</dbReference>
<dbReference type="SUPFAM" id="SSF88697">
    <property type="entry name" value="PUA domain-like"/>
    <property type="match status" value="1"/>
</dbReference>
<dbReference type="Pfam" id="PF02190">
    <property type="entry name" value="LON_substr_bdg"/>
    <property type="match status" value="1"/>
</dbReference>
<dbReference type="AlphaFoldDB" id="A0AA35CLV2"/>
<evidence type="ECO:0000256" key="15">
    <source>
        <dbReference type="SAM" id="MobiDB-lite"/>
    </source>
</evidence>
<evidence type="ECO:0000256" key="1">
    <source>
        <dbReference type="ARBA" id="ARBA00004496"/>
    </source>
</evidence>
<dbReference type="Pfam" id="PF05362">
    <property type="entry name" value="Lon_C"/>
    <property type="match status" value="1"/>
</dbReference>
<evidence type="ECO:0000256" key="14">
    <source>
        <dbReference type="RuleBase" id="RU000591"/>
    </source>
</evidence>
<dbReference type="EMBL" id="AP025628">
    <property type="protein sequence ID" value="BDG61522.1"/>
    <property type="molecule type" value="Genomic_DNA"/>
</dbReference>
<dbReference type="PROSITE" id="PS51786">
    <property type="entry name" value="LON_PROTEOLYTIC"/>
    <property type="match status" value="1"/>
</dbReference>
<dbReference type="InterPro" id="IPR027417">
    <property type="entry name" value="P-loop_NTPase"/>
</dbReference>
<dbReference type="Gene3D" id="1.10.8.60">
    <property type="match status" value="1"/>
</dbReference>
<dbReference type="Pfam" id="PF00004">
    <property type="entry name" value="AAA"/>
    <property type="match status" value="1"/>
</dbReference>
<keyword evidence="2 9" id="KW-0963">Cytoplasm</keyword>
<dbReference type="Gene3D" id="2.30.130.40">
    <property type="entry name" value="LON domain-like"/>
    <property type="match status" value="1"/>
</dbReference>
<dbReference type="PANTHER" id="PTHR10046">
    <property type="entry name" value="ATP DEPENDENT LON PROTEASE FAMILY MEMBER"/>
    <property type="match status" value="1"/>
</dbReference>
<dbReference type="InterPro" id="IPR015947">
    <property type="entry name" value="PUA-like_sf"/>
</dbReference>
<dbReference type="PRINTS" id="PR00830">
    <property type="entry name" value="ENDOLAPTASE"/>
</dbReference>
<dbReference type="PROSITE" id="PS51787">
    <property type="entry name" value="LON_N"/>
    <property type="match status" value="1"/>
</dbReference>
<evidence type="ECO:0000256" key="9">
    <source>
        <dbReference type="HAMAP-Rule" id="MF_01973"/>
    </source>
</evidence>
<dbReference type="NCBIfam" id="NF008053">
    <property type="entry name" value="PRK10787.1"/>
    <property type="match status" value="1"/>
</dbReference>
<dbReference type="InterPro" id="IPR014721">
    <property type="entry name" value="Ribsml_uS5_D2-typ_fold_subgr"/>
</dbReference>
<evidence type="ECO:0000256" key="7">
    <source>
        <dbReference type="ARBA" id="ARBA00022840"/>
    </source>
</evidence>
<dbReference type="GO" id="GO:0043565">
    <property type="term" value="F:sequence-specific DNA binding"/>
    <property type="evidence" value="ECO:0007669"/>
    <property type="project" value="UniProtKB-UniRule"/>
</dbReference>
<comment type="subcellular location">
    <subcellularLocation>
        <location evidence="1 9 10">Cytoplasm</location>
    </subcellularLocation>
</comment>
<proteinExistence type="evidence at transcript level"/>
<dbReference type="InterPro" id="IPR046336">
    <property type="entry name" value="Lon_prtase_N_sf"/>
</dbReference>
<evidence type="ECO:0000256" key="10">
    <source>
        <dbReference type="PIRNR" id="PIRNR001174"/>
    </source>
</evidence>
<reference evidence="18" key="1">
    <citation type="submission" date="2022-03" db="EMBL/GenBank/DDBJ databases">
        <title>Complete genome sequence of Caldinitratiruptor microaerophilus.</title>
        <authorList>
            <person name="Mukaiyama R."/>
            <person name="Nishiyama T."/>
            <person name="Ueda K."/>
        </authorList>
    </citation>
    <scope>NUCLEOTIDE SEQUENCE</scope>
    <source>
        <strain evidence="18">JCM 16183</strain>
    </source>
</reference>
<dbReference type="GO" id="GO:0005737">
    <property type="term" value="C:cytoplasm"/>
    <property type="evidence" value="ECO:0007669"/>
    <property type="project" value="UniProtKB-SubCell"/>
</dbReference>
<protein>
    <recommendedName>
        <fullName evidence="9 10">Lon protease</fullName>
        <ecNumber evidence="9 10">3.4.21.53</ecNumber>
    </recommendedName>
    <alternativeName>
        <fullName evidence="9">ATP-dependent protease La</fullName>
    </alternativeName>
</protein>
<dbReference type="InterPro" id="IPR054594">
    <property type="entry name" value="Lon_lid"/>
</dbReference>
<evidence type="ECO:0000256" key="5">
    <source>
        <dbReference type="ARBA" id="ARBA00022801"/>
    </source>
</evidence>
<dbReference type="NCBIfam" id="TIGR00763">
    <property type="entry name" value="lon"/>
    <property type="match status" value="1"/>
</dbReference>
<keyword evidence="3 9" id="KW-0645">Protease</keyword>
<evidence type="ECO:0000259" key="16">
    <source>
        <dbReference type="PROSITE" id="PS51786"/>
    </source>
</evidence>
<dbReference type="Gene3D" id="1.20.5.5270">
    <property type="match status" value="1"/>
</dbReference>
<evidence type="ECO:0000313" key="18">
    <source>
        <dbReference type="EMBL" id="BDG61522.1"/>
    </source>
</evidence>
<dbReference type="Gene3D" id="3.40.50.300">
    <property type="entry name" value="P-loop containing nucleotide triphosphate hydrolases"/>
    <property type="match status" value="1"/>
</dbReference>
<comment type="function">
    <text evidence="9">ATP-dependent serine protease that mediates the selective degradation of mutant and abnormal proteins as well as certain short-lived regulatory proteins. Required for cellular homeostasis and for survival from DNA damage and developmental changes induced by stress. Degrades polypeptides processively to yield small peptide fragments that are 5 to 10 amino acids long. Binds to DNA in a double-stranded, site-specific manner.</text>
</comment>
<dbReference type="FunFam" id="3.40.50.300:FF:000382">
    <property type="entry name" value="Lon protease homolog 2, peroxisomal"/>
    <property type="match status" value="1"/>
</dbReference>
<keyword evidence="19" id="KW-1185">Reference proteome</keyword>
<dbReference type="Gene3D" id="1.20.58.1480">
    <property type="match status" value="1"/>
</dbReference>
<organism evidence="18 19">
    <name type="scientific">Caldinitratiruptor microaerophilus</name>
    <dbReference type="NCBI Taxonomy" id="671077"/>
    <lineage>
        <taxon>Bacteria</taxon>
        <taxon>Bacillati</taxon>
        <taxon>Bacillota</taxon>
        <taxon>Clostridia</taxon>
        <taxon>Eubacteriales</taxon>
        <taxon>Symbiobacteriaceae</taxon>
        <taxon>Caldinitratiruptor</taxon>
    </lineage>
</organism>
<dbReference type="InterPro" id="IPR004815">
    <property type="entry name" value="Lon_bac/euk-typ"/>
</dbReference>
<dbReference type="Pfam" id="PF22667">
    <property type="entry name" value="Lon_lid"/>
    <property type="match status" value="1"/>
</dbReference>
<dbReference type="SMART" id="SM00464">
    <property type="entry name" value="LON"/>
    <property type="match status" value="1"/>
</dbReference>
<feature type="active site" evidence="9 11">
    <location>
        <position position="680"/>
    </location>
</feature>